<keyword evidence="2" id="KW-1185">Reference proteome</keyword>
<evidence type="ECO:0000313" key="2">
    <source>
        <dbReference type="Proteomes" id="UP000279799"/>
    </source>
</evidence>
<proteinExistence type="predicted"/>
<dbReference type="KEGG" id="adp:NCTC12871_00975"/>
<dbReference type="AlphaFoldDB" id="A0A448TUL2"/>
<sequence>MEKNYASFWINCKKIYSTNDGLTLISGLYYGREVLGLQWDDRYPSSRGKLVPFYLDDEMGKLLLSGLLQKAIINHDQEMFKHISQAIEFLEINK</sequence>
<dbReference type="Proteomes" id="UP000279799">
    <property type="component" value="Chromosome"/>
</dbReference>
<name>A0A448TUL2_9PAST</name>
<protein>
    <submittedName>
        <fullName evidence="1">Uncharacterized protein</fullName>
    </submittedName>
</protein>
<reference evidence="1 2" key="1">
    <citation type="submission" date="2018-12" db="EMBL/GenBank/DDBJ databases">
        <authorList>
            <consortium name="Pathogen Informatics"/>
        </authorList>
    </citation>
    <scope>NUCLEOTIDE SEQUENCE [LARGE SCALE GENOMIC DNA]</scope>
    <source>
        <strain evidence="1 2">NCTC12871</strain>
    </source>
</reference>
<gene>
    <name evidence="1" type="ORF">NCTC12871_00975</name>
</gene>
<accession>A0A448TUL2</accession>
<dbReference type="OrthoDB" id="6636768at2"/>
<evidence type="ECO:0000313" key="1">
    <source>
        <dbReference type="EMBL" id="VEJ09513.1"/>
    </source>
</evidence>
<dbReference type="RefSeq" id="WP_126599510.1">
    <property type="nucleotide sequence ID" value="NZ_LR134510.1"/>
</dbReference>
<dbReference type="EMBL" id="LR134510">
    <property type="protein sequence ID" value="VEJ09513.1"/>
    <property type="molecule type" value="Genomic_DNA"/>
</dbReference>
<organism evidence="1 2">
    <name type="scientific">Actinobacillus delphinicola</name>
    <dbReference type="NCBI Taxonomy" id="51161"/>
    <lineage>
        <taxon>Bacteria</taxon>
        <taxon>Pseudomonadati</taxon>
        <taxon>Pseudomonadota</taxon>
        <taxon>Gammaproteobacteria</taxon>
        <taxon>Pasteurellales</taxon>
        <taxon>Pasteurellaceae</taxon>
        <taxon>Actinobacillus</taxon>
    </lineage>
</organism>